<dbReference type="KEGG" id="vg:80528022"/>
<evidence type="ECO:0000313" key="3">
    <source>
        <dbReference type="Proteomes" id="UP000319764"/>
    </source>
</evidence>
<protein>
    <submittedName>
        <fullName evidence="2">E3</fullName>
    </submittedName>
</protein>
<accession>A0A3G9ETA8</accession>
<sequence length="383" mass="42741">MLLFTFCIILSLSNAITPAVDTTEINPRSIVACCTTSPCTLDLEVSEQAVVNWTNTLTGAAPECLATGLCHANRSGLHFLPQFSNDGYYTATITEWNYTGTEIYYLMFLPNMCETLVESADVEVPVTRAIETMPLTTITVNGTLFQPITLPVPPEKSDNIRNVRWYKVTDEFRATKVSRVRSKGRRENVQPHLAIADLAGDLLVLHVSPQTIGLWLLIIQHPGGRCDFVKYNITVPDWQQSLVEAFTAKTATLEEQDPIDFKNKYTWSLYSKKDSGMFKVICNVTSAFPNCLDDIDQSNQYVLMGESKKTINVMILTFFPVESTLMYSTGVQENLSVQNAVETSSYVLLAFFLVGVLCTLVILVAMCCCITNRFTPVYVKAHQ</sequence>
<keyword evidence="3" id="KW-1185">Reference proteome</keyword>
<keyword evidence="1" id="KW-0812">Transmembrane</keyword>
<organism evidence="2 3">
    <name type="scientific">Bat mastadenovirus</name>
    <dbReference type="NCBI Taxonomy" id="740971"/>
    <lineage>
        <taxon>Viruses</taxon>
        <taxon>Varidnaviria</taxon>
        <taxon>Bamfordvirae</taxon>
        <taxon>Preplasmiviricota</taxon>
        <taxon>Polisuviricotina</taxon>
        <taxon>Pharingeaviricetes</taxon>
        <taxon>Rowavirales</taxon>
        <taxon>Adenoviridae</taxon>
        <taxon>Mastadenovirus</taxon>
        <taxon>Mastadenovirus asiensse</taxon>
    </lineage>
</organism>
<evidence type="ECO:0000313" key="2">
    <source>
        <dbReference type="EMBL" id="BBE29320.1"/>
    </source>
</evidence>
<keyword evidence="1" id="KW-0472">Membrane</keyword>
<reference evidence="3" key="1">
    <citation type="submission" date="2018-05" db="EMBL/GenBank/DDBJ databases">
        <title>Isolation of two bat adenoviruses from Japanese wild bats.</title>
        <authorList>
            <person name="Kobayashi T."/>
            <person name="Murakami S."/>
            <person name="Horimoto T."/>
        </authorList>
    </citation>
    <scope>NUCLEOTIDE SEQUENCE [LARGE SCALE GENOMIC DNA]</scope>
    <source>
        <strain evidence="3">Vs9</strain>
    </source>
</reference>
<name>A0A3G9ETA8_9ADEN</name>
<keyword evidence="1" id="KW-1133">Transmembrane helix</keyword>
<evidence type="ECO:0000256" key="1">
    <source>
        <dbReference type="SAM" id="Phobius"/>
    </source>
</evidence>
<dbReference type="EMBL" id="LC385827">
    <property type="protein sequence ID" value="BBE29320.1"/>
    <property type="molecule type" value="Genomic_DNA"/>
</dbReference>
<proteinExistence type="predicted"/>
<dbReference type="GeneID" id="80528022"/>
<dbReference type="RefSeq" id="YP_010790616.1">
    <property type="nucleotide sequence ID" value="NC_075450.1"/>
</dbReference>
<dbReference type="Proteomes" id="UP000319764">
    <property type="component" value="Segment"/>
</dbReference>
<feature type="transmembrane region" description="Helical" evidence="1">
    <location>
        <begin position="346"/>
        <end position="370"/>
    </location>
</feature>